<proteinExistence type="predicted"/>
<reference evidence="1" key="1">
    <citation type="submission" date="2020-08" db="EMBL/GenBank/DDBJ databases">
        <title>Whole genome shotgun sequence of Actinocatenispora sera NBRC 101916.</title>
        <authorList>
            <person name="Komaki H."/>
            <person name="Tamura T."/>
        </authorList>
    </citation>
    <scope>NUCLEOTIDE SEQUENCE</scope>
    <source>
        <strain evidence="1">NBRC 101916</strain>
    </source>
</reference>
<gene>
    <name evidence="1" type="ORF">Asera_57060</name>
</gene>
<dbReference type="RefSeq" id="WP_030444115.1">
    <property type="nucleotide sequence ID" value="NZ_JOEG01000001.1"/>
</dbReference>
<organism evidence="1 2">
    <name type="scientific">Actinocatenispora sera</name>
    <dbReference type="NCBI Taxonomy" id="390989"/>
    <lineage>
        <taxon>Bacteria</taxon>
        <taxon>Bacillati</taxon>
        <taxon>Actinomycetota</taxon>
        <taxon>Actinomycetes</taxon>
        <taxon>Micromonosporales</taxon>
        <taxon>Micromonosporaceae</taxon>
        <taxon>Actinocatenispora</taxon>
    </lineage>
</organism>
<accession>A0A810LC77</accession>
<evidence type="ECO:0000313" key="1">
    <source>
        <dbReference type="EMBL" id="BCJ31598.1"/>
    </source>
</evidence>
<dbReference type="AlphaFoldDB" id="A0A810LC77"/>
<dbReference type="EMBL" id="AP023354">
    <property type="protein sequence ID" value="BCJ31598.1"/>
    <property type="molecule type" value="Genomic_DNA"/>
</dbReference>
<evidence type="ECO:0000313" key="2">
    <source>
        <dbReference type="Proteomes" id="UP000680750"/>
    </source>
</evidence>
<keyword evidence="2" id="KW-1185">Reference proteome</keyword>
<protein>
    <submittedName>
        <fullName evidence="1">Uncharacterized protein</fullName>
    </submittedName>
</protein>
<sequence length="75" mass="7817">MAIPTGLVTGRVGAVFLIALAIRSRDTGQAAQLPAGRLAARRRVAIVLDPVLPLVARAPRVSPGELLGRRRGGAR</sequence>
<dbReference type="KEGG" id="aser:Asera_57060"/>
<dbReference type="Proteomes" id="UP000680750">
    <property type="component" value="Chromosome"/>
</dbReference>
<name>A0A810LC77_9ACTN</name>